<keyword evidence="2" id="KW-1185">Reference proteome</keyword>
<protein>
    <submittedName>
        <fullName evidence="1">Uncharacterized protein</fullName>
    </submittedName>
</protein>
<proteinExistence type="predicted"/>
<evidence type="ECO:0000313" key="1">
    <source>
        <dbReference type="EMBL" id="KAK7082487.1"/>
    </source>
</evidence>
<evidence type="ECO:0000313" key="2">
    <source>
        <dbReference type="Proteomes" id="UP001381693"/>
    </source>
</evidence>
<accession>A0AAN8XFN0</accession>
<comment type="caution">
    <text evidence="1">The sequence shown here is derived from an EMBL/GenBank/DDBJ whole genome shotgun (WGS) entry which is preliminary data.</text>
</comment>
<feature type="non-terminal residue" evidence="1">
    <location>
        <position position="1"/>
    </location>
</feature>
<name>A0AAN8XFN0_HALRR</name>
<sequence>IMDVLMKIAFICKHDCFETRVFLFPNHPKKANTLFMTKNKKSREYNISSHLLANVVECLRTRLEEPTKANNSTRILRGSRKRRLEYHSNVEEDTKMNFKELETTMSDIVNEKMDDVMECYGVLNKRIEALEANLEKIVHLLTKSTEETLPTSVAPLQEYQEQMESLESAA</sequence>
<dbReference type="EMBL" id="JAXCGZ010004000">
    <property type="protein sequence ID" value="KAK7082487.1"/>
    <property type="molecule type" value="Genomic_DNA"/>
</dbReference>
<organism evidence="1 2">
    <name type="scientific">Halocaridina rubra</name>
    <name type="common">Hawaiian red shrimp</name>
    <dbReference type="NCBI Taxonomy" id="373956"/>
    <lineage>
        <taxon>Eukaryota</taxon>
        <taxon>Metazoa</taxon>
        <taxon>Ecdysozoa</taxon>
        <taxon>Arthropoda</taxon>
        <taxon>Crustacea</taxon>
        <taxon>Multicrustacea</taxon>
        <taxon>Malacostraca</taxon>
        <taxon>Eumalacostraca</taxon>
        <taxon>Eucarida</taxon>
        <taxon>Decapoda</taxon>
        <taxon>Pleocyemata</taxon>
        <taxon>Caridea</taxon>
        <taxon>Atyoidea</taxon>
        <taxon>Atyidae</taxon>
        <taxon>Halocaridina</taxon>
    </lineage>
</organism>
<reference evidence="1 2" key="1">
    <citation type="submission" date="2023-11" db="EMBL/GenBank/DDBJ databases">
        <title>Halocaridina rubra genome assembly.</title>
        <authorList>
            <person name="Smith C."/>
        </authorList>
    </citation>
    <scope>NUCLEOTIDE SEQUENCE [LARGE SCALE GENOMIC DNA]</scope>
    <source>
        <strain evidence="1">EP-1</strain>
        <tissue evidence="1">Whole</tissue>
    </source>
</reference>
<dbReference type="Proteomes" id="UP001381693">
    <property type="component" value="Unassembled WGS sequence"/>
</dbReference>
<gene>
    <name evidence="1" type="ORF">SK128_002282</name>
</gene>
<dbReference type="AlphaFoldDB" id="A0AAN8XFN0"/>